<dbReference type="Proteomes" id="UP001163828">
    <property type="component" value="Unassembled WGS sequence"/>
</dbReference>
<organism evidence="3 4">
    <name type="scientific">Lentinula boryana</name>
    <dbReference type="NCBI Taxonomy" id="40481"/>
    <lineage>
        <taxon>Eukaryota</taxon>
        <taxon>Fungi</taxon>
        <taxon>Dikarya</taxon>
        <taxon>Basidiomycota</taxon>
        <taxon>Agaricomycotina</taxon>
        <taxon>Agaricomycetes</taxon>
        <taxon>Agaricomycetidae</taxon>
        <taxon>Agaricales</taxon>
        <taxon>Marasmiineae</taxon>
        <taxon>Omphalotaceae</taxon>
        <taxon>Lentinula</taxon>
    </lineage>
</organism>
<feature type="transmembrane region" description="Helical" evidence="2">
    <location>
        <begin position="32"/>
        <end position="51"/>
    </location>
</feature>
<keyword evidence="4" id="KW-1185">Reference proteome</keyword>
<protein>
    <submittedName>
        <fullName evidence="3">Uncharacterized protein</fullName>
    </submittedName>
</protein>
<feature type="region of interest" description="Disordered" evidence="1">
    <location>
        <begin position="59"/>
        <end position="87"/>
    </location>
</feature>
<proteinExistence type="predicted"/>
<reference evidence="3" key="1">
    <citation type="submission" date="2022-08" db="EMBL/GenBank/DDBJ databases">
        <authorList>
            <consortium name="DOE Joint Genome Institute"/>
            <person name="Min B."/>
            <person name="Riley R."/>
            <person name="Sierra-Patev S."/>
            <person name="Naranjo-Ortiz M."/>
            <person name="Looney B."/>
            <person name="Konkel Z."/>
            <person name="Slot J.C."/>
            <person name="Sakamoto Y."/>
            <person name="Steenwyk J.L."/>
            <person name="Rokas A."/>
            <person name="Carro J."/>
            <person name="Camarero S."/>
            <person name="Ferreira P."/>
            <person name="Molpeceres G."/>
            <person name="Ruiz-Duenas F.J."/>
            <person name="Serrano A."/>
            <person name="Henrissat B."/>
            <person name="Drula E."/>
            <person name="Hughes K.W."/>
            <person name="Mata J.L."/>
            <person name="Ishikawa N.K."/>
            <person name="Vargas-Isla R."/>
            <person name="Ushijima S."/>
            <person name="Smith C.A."/>
            <person name="Ahrendt S."/>
            <person name="Andreopoulos W."/>
            <person name="He G."/>
            <person name="Labutti K."/>
            <person name="Lipzen A."/>
            <person name="Ng V."/>
            <person name="Sandor L."/>
            <person name="Barry K."/>
            <person name="Martinez A.T."/>
            <person name="Xiao Y."/>
            <person name="Gibbons J.G."/>
            <person name="Terashima K."/>
            <person name="Hibbett D.S."/>
            <person name="Grigoriev I.V."/>
        </authorList>
    </citation>
    <scope>NUCLEOTIDE SEQUENCE</scope>
    <source>
        <strain evidence="3">TFB10827</strain>
    </source>
</reference>
<keyword evidence="2" id="KW-0472">Membrane</keyword>
<gene>
    <name evidence="3" type="ORF">F5050DRAFT_1791700</name>
</gene>
<evidence type="ECO:0000256" key="1">
    <source>
        <dbReference type="SAM" id="MobiDB-lite"/>
    </source>
</evidence>
<dbReference type="EMBL" id="MU790933">
    <property type="protein sequence ID" value="KAJ3991895.1"/>
    <property type="molecule type" value="Genomic_DNA"/>
</dbReference>
<feature type="compositionally biased region" description="Basic residues" evidence="1">
    <location>
        <begin position="59"/>
        <end position="71"/>
    </location>
</feature>
<keyword evidence="2" id="KW-1133">Transmembrane helix</keyword>
<comment type="caution">
    <text evidence="3">The sequence shown here is derived from an EMBL/GenBank/DDBJ whole genome shotgun (WGS) entry which is preliminary data.</text>
</comment>
<name>A0ABQ8PZP5_9AGAR</name>
<evidence type="ECO:0000256" key="2">
    <source>
        <dbReference type="SAM" id="Phobius"/>
    </source>
</evidence>
<evidence type="ECO:0000313" key="4">
    <source>
        <dbReference type="Proteomes" id="UP001163828"/>
    </source>
</evidence>
<accession>A0ABQ8PZP5</accession>
<sequence>MPLCLYVFIPLCQCVNVSIWTPSGGMFGDRDLSIVLGCTYLVLSTYLYLVSSMRGTKRTKRRNWHETKRRNVGNDETTKRRKHETTKQTLSVVAPSHCPGVLHIIYVP</sequence>
<keyword evidence="2" id="KW-0812">Transmembrane</keyword>
<evidence type="ECO:0000313" key="3">
    <source>
        <dbReference type="EMBL" id="KAJ3991895.1"/>
    </source>
</evidence>